<accession>A0A7W7KFF0</accession>
<reference evidence="2 3" key="1">
    <citation type="submission" date="2020-08" db="EMBL/GenBank/DDBJ databases">
        <title>Functional genomics of gut bacteria from endangered species of beetles.</title>
        <authorList>
            <person name="Carlos-Shanley C."/>
        </authorList>
    </citation>
    <scope>NUCLEOTIDE SEQUENCE [LARGE SCALE GENOMIC DNA]</scope>
    <source>
        <strain evidence="2 3">S00179</strain>
    </source>
</reference>
<evidence type="ECO:0000313" key="3">
    <source>
        <dbReference type="Proteomes" id="UP000566995"/>
    </source>
</evidence>
<dbReference type="RefSeq" id="WP_184585513.1">
    <property type="nucleotide sequence ID" value="NZ_JACHLI010000001.1"/>
</dbReference>
<comment type="caution">
    <text evidence="2">The sequence shown here is derived from an EMBL/GenBank/DDBJ whole genome shotgun (WGS) entry which is preliminary data.</text>
</comment>
<organism evidence="2 3">
    <name type="scientific">Pseudomonas nitroreducens</name>
    <dbReference type="NCBI Taxonomy" id="46680"/>
    <lineage>
        <taxon>Bacteria</taxon>
        <taxon>Pseudomonadati</taxon>
        <taxon>Pseudomonadota</taxon>
        <taxon>Gammaproteobacteria</taxon>
        <taxon>Pseudomonadales</taxon>
        <taxon>Pseudomonadaceae</taxon>
        <taxon>Pseudomonas</taxon>
    </lineage>
</organism>
<dbReference type="EMBL" id="JACHLI010000001">
    <property type="protein sequence ID" value="MBB4861238.1"/>
    <property type="molecule type" value="Genomic_DNA"/>
</dbReference>
<sequence length="98" mass="11985">MWPFSKLGLRRGRRMTQRQKLDEAFLHELKITRASEHRLASEVDKLKIRLQQVEEEKLRLVEQYKERDRFNRSFLVQQYHQKLRGFVEGRRGAKFKEA</sequence>
<dbReference type="AlphaFoldDB" id="A0A7W7KFF0"/>
<proteinExistence type="predicted"/>
<dbReference type="Proteomes" id="UP000566995">
    <property type="component" value="Unassembled WGS sequence"/>
</dbReference>
<name>A0A7W7KFF0_PSENT</name>
<keyword evidence="1" id="KW-0175">Coiled coil</keyword>
<protein>
    <submittedName>
        <fullName evidence="2">Putative nuclease with TOPRIM domain</fullName>
    </submittedName>
</protein>
<evidence type="ECO:0000256" key="1">
    <source>
        <dbReference type="SAM" id="Coils"/>
    </source>
</evidence>
<evidence type="ECO:0000313" key="2">
    <source>
        <dbReference type="EMBL" id="MBB4861238.1"/>
    </source>
</evidence>
<feature type="coiled-coil region" evidence="1">
    <location>
        <begin position="36"/>
        <end position="63"/>
    </location>
</feature>
<gene>
    <name evidence="2" type="ORF">HNP46_000049</name>
</gene>